<proteinExistence type="predicted"/>
<gene>
    <name evidence="1" type="ORF">Tco_1110860</name>
</gene>
<evidence type="ECO:0000313" key="1">
    <source>
        <dbReference type="EMBL" id="GJU00522.1"/>
    </source>
</evidence>
<dbReference type="Proteomes" id="UP001151760">
    <property type="component" value="Unassembled WGS sequence"/>
</dbReference>
<comment type="caution">
    <text evidence="1">The sequence shown here is derived from an EMBL/GenBank/DDBJ whole genome shotgun (WGS) entry which is preliminary data.</text>
</comment>
<reference evidence="1" key="1">
    <citation type="journal article" date="2022" name="Int. J. Mol. Sci.">
        <title>Draft Genome of Tanacetum Coccineum: Genomic Comparison of Closely Related Tanacetum-Family Plants.</title>
        <authorList>
            <person name="Yamashiro T."/>
            <person name="Shiraishi A."/>
            <person name="Nakayama K."/>
            <person name="Satake H."/>
        </authorList>
    </citation>
    <scope>NUCLEOTIDE SEQUENCE</scope>
</reference>
<evidence type="ECO:0000313" key="2">
    <source>
        <dbReference type="Proteomes" id="UP001151760"/>
    </source>
</evidence>
<name>A0ABQ5IK26_9ASTR</name>
<organism evidence="1 2">
    <name type="scientific">Tanacetum coccineum</name>
    <dbReference type="NCBI Taxonomy" id="301880"/>
    <lineage>
        <taxon>Eukaryota</taxon>
        <taxon>Viridiplantae</taxon>
        <taxon>Streptophyta</taxon>
        <taxon>Embryophyta</taxon>
        <taxon>Tracheophyta</taxon>
        <taxon>Spermatophyta</taxon>
        <taxon>Magnoliopsida</taxon>
        <taxon>eudicotyledons</taxon>
        <taxon>Gunneridae</taxon>
        <taxon>Pentapetalae</taxon>
        <taxon>asterids</taxon>
        <taxon>campanulids</taxon>
        <taxon>Asterales</taxon>
        <taxon>Asteraceae</taxon>
        <taxon>Asteroideae</taxon>
        <taxon>Anthemideae</taxon>
        <taxon>Anthemidinae</taxon>
        <taxon>Tanacetum</taxon>
    </lineage>
</organism>
<reference evidence="1" key="2">
    <citation type="submission" date="2022-01" db="EMBL/GenBank/DDBJ databases">
        <authorList>
            <person name="Yamashiro T."/>
            <person name="Shiraishi A."/>
            <person name="Satake H."/>
            <person name="Nakayama K."/>
        </authorList>
    </citation>
    <scope>NUCLEOTIDE SEQUENCE</scope>
</reference>
<dbReference type="EMBL" id="BQNB010020872">
    <property type="protein sequence ID" value="GJU00522.1"/>
    <property type="molecule type" value="Genomic_DNA"/>
</dbReference>
<protein>
    <submittedName>
        <fullName evidence="1">Uncharacterized protein</fullName>
    </submittedName>
</protein>
<keyword evidence="2" id="KW-1185">Reference proteome</keyword>
<accession>A0ABQ5IK26</accession>
<sequence length="135" mass="15705">MACIEEILKEAKLIEIDDQLLVLIKRQVQTELMLEKKFKDLCEEVSNFVEEIKDVVKEVERLRCKDMANETLCLFRRGQKRTGYSLKDKIEAKTDKTEHGMEERDKVKVKAETKEMLNGPTRTHLMVGSAHLNIV</sequence>